<feature type="transmembrane region" description="Helical" evidence="1">
    <location>
        <begin position="55"/>
        <end position="75"/>
    </location>
</feature>
<name>A0A2T0V391_9MICO</name>
<feature type="transmembrane region" description="Helical" evidence="1">
    <location>
        <begin position="87"/>
        <end position="104"/>
    </location>
</feature>
<organism evidence="2 3">
    <name type="scientific">Glaciihabitans tibetensis</name>
    <dbReference type="NCBI Taxonomy" id="1266600"/>
    <lineage>
        <taxon>Bacteria</taxon>
        <taxon>Bacillati</taxon>
        <taxon>Actinomycetota</taxon>
        <taxon>Actinomycetes</taxon>
        <taxon>Micrococcales</taxon>
        <taxon>Microbacteriaceae</taxon>
        <taxon>Glaciihabitans</taxon>
    </lineage>
</organism>
<gene>
    <name evidence="2" type="ORF">B0I08_11230</name>
</gene>
<accession>A0A2T0V391</accession>
<keyword evidence="1" id="KW-0472">Membrane</keyword>
<sequence length="414" mass="44603">MASVRQRQTTVEPSSRTIEPLGTRASRPLTISAAALALFLALVMTALRRHDIDELWLMALALTILAASCVLLVLASRTSLPGISGRQHFLIAGLACVATFLAAMSQWRSNEFLRDDWGHLALGVVLVAMSPYRPTRYLVLAGTVCGSFVAGLALYQSVYFATPLSPITFAIVAAIPVVALSLAGAAYAHAATQSRARWRAAALRFGKGDEGEASPTMLAKPQRVRLLNGEVMPLLERILNRDSISAPDASDAASVAAIARSIMVAEANRTWLDAVIAAHAANFLVAGREGIRKSAVRDDARLSDAMDFQQRTAIRALLGAIFTHPEFLASRFSAAVAVLPGGHKRLLIEAIFGTPERANSSLKQWPFGPSLRWSVQRAIGHLLTVTQRAFPWQDVIMDSSGSALKLTLRFSYGH</sequence>
<keyword evidence="3" id="KW-1185">Reference proteome</keyword>
<evidence type="ECO:0000313" key="2">
    <source>
        <dbReference type="EMBL" id="PRY64645.1"/>
    </source>
</evidence>
<comment type="caution">
    <text evidence="2">The sequence shown here is derived from an EMBL/GenBank/DDBJ whole genome shotgun (WGS) entry which is preliminary data.</text>
</comment>
<keyword evidence="1" id="KW-0812">Transmembrane</keyword>
<reference evidence="2 3" key="1">
    <citation type="submission" date="2018-03" db="EMBL/GenBank/DDBJ databases">
        <title>Genomic Encyclopedia of Type Strains, Phase III (KMG-III): the genomes of soil and plant-associated and newly described type strains.</title>
        <authorList>
            <person name="Whitman W."/>
        </authorList>
    </citation>
    <scope>NUCLEOTIDE SEQUENCE [LARGE SCALE GENOMIC DNA]</scope>
    <source>
        <strain evidence="2 3">CGMCC 1.12484</strain>
    </source>
</reference>
<feature type="transmembrane region" description="Helical" evidence="1">
    <location>
        <begin position="29"/>
        <end position="48"/>
    </location>
</feature>
<dbReference type="EMBL" id="PVTL01000012">
    <property type="protein sequence ID" value="PRY64645.1"/>
    <property type="molecule type" value="Genomic_DNA"/>
</dbReference>
<feature type="transmembrane region" description="Helical" evidence="1">
    <location>
        <begin position="137"/>
        <end position="155"/>
    </location>
</feature>
<evidence type="ECO:0000256" key="1">
    <source>
        <dbReference type="SAM" id="Phobius"/>
    </source>
</evidence>
<dbReference type="Proteomes" id="UP000237983">
    <property type="component" value="Unassembled WGS sequence"/>
</dbReference>
<evidence type="ECO:0000313" key="3">
    <source>
        <dbReference type="Proteomes" id="UP000237983"/>
    </source>
</evidence>
<keyword evidence="1" id="KW-1133">Transmembrane helix</keyword>
<proteinExistence type="predicted"/>
<feature type="transmembrane region" description="Helical" evidence="1">
    <location>
        <begin position="167"/>
        <end position="190"/>
    </location>
</feature>
<dbReference type="AlphaFoldDB" id="A0A2T0V391"/>
<protein>
    <submittedName>
        <fullName evidence="2">Uncharacterized protein</fullName>
    </submittedName>
</protein>